<dbReference type="PANTHER" id="PTHR45987:SF4">
    <property type="entry name" value="LARGE RIBOSOMAL SUBUNIT PROTEIN BL12M"/>
    <property type="match status" value="1"/>
</dbReference>
<evidence type="ECO:0000313" key="9">
    <source>
        <dbReference type="EMBL" id="KAK4394349.1"/>
    </source>
</evidence>
<dbReference type="GO" id="GO:0005737">
    <property type="term" value="C:cytoplasm"/>
    <property type="evidence" value="ECO:0007669"/>
    <property type="project" value="UniProtKB-ARBA"/>
</dbReference>
<gene>
    <name evidence="9" type="ORF">Sango_1905700</name>
</gene>
<dbReference type="SUPFAM" id="SSF48300">
    <property type="entry name" value="Ribosomal protein L7/12, oligomerisation (N-terminal) domain"/>
    <property type="match status" value="1"/>
</dbReference>
<feature type="region of interest" description="Disordered" evidence="6">
    <location>
        <begin position="1"/>
        <end position="42"/>
    </location>
</feature>
<evidence type="ECO:0000256" key="6">
    <source>
        <dbReference type="SAM" id="MobiDB-lite"/>
    </source>
</evidence>
<feature type="domain" description="Large ribosomal subunit protein bL12 C-terminal" evidence="7">
    <location>
        <begin position="206"/>
        <end position="272"/>
    </location>
</feature>
<dbReference type="GO" id="GO:0005840">
    <property type="term" value="C:ribosome"/>
    <property type="evidence" value="ECO:0007669"/>
    <property type="project" value="UniProtKB-KW"/>
</dbReference>
<dbReference type="PANTHER" id="PTHR45987">
    <property type="entry name" value="39S RIBOSOMAL PROTEIN L12"/>
    <property type="match status" value="1"/>
</dbReference>
<keyword evidence="3" id="KW-0687">Ribonucleoprotein</keyword>
<comment type="caution">
    <text evidence="9">The sequence shown here is derived from an EMBL/GenBank/DDBJ whole genome shotgun (WGS) entry which is preliminary data.</text>
</comment>
<organism evidence="9 10">
    <name type="scientific">Sesamum angolense</name>
    <dbReference type="NCBI Taxonomy" id="2727404"/>
    <lineage>
        <taxon>Eukaryota</taxon>
        <taxon>Viridiplantae</taxon>
        <taxon>Streptophyta</taxon>
        <taxon>Embryophyta</taxon>
        <taxon>Tracheophyta</taxon>
        <taxon>Spermatophyta</taxon>
        <taxon>Magnoliopsida</taxon>
        <taxon>eudicotyledons</taxon>
        <taxon>Gunneridae</taxon>
        <taxon>Pentapetalae</taxon>
        <taxon>asterids</taxon>
        <taxon>lamiids</taxon>
        <taxon>Lamiales</taxon>
        <taxon>Pedaliaceae</taxon>
        <taxon>Sesamum</taxon>
    </lineage>
</organism>
<dbReference type="InterPro" id="IPR000206">
    <property type="entry name" value="Ribosomal_bL12"/>
</dbReference>
<dbReference type="AlphaFoldDB" id="A0AAE1WJI3"/>
<dbReference type="HAMAP" id="MF_00368">
    <property type="entry name" value="Ribosomal_bL12"/>
    <property type="match status" value="1"/>
</dbReference>
<evidence type="ECO:0000313" key="10">
    <source>
        <dbReference type="Proteomes" id="UP001289374"/>
    </source>
</evidence>
<evidence type="ECO:0000256" key="4">
    <source>
        <dbReference type="ARBA" id="ARBA00072688"/>
    </source>
</evidence>
<reference evidence="9" key="2">
    <citation type="journal article" date="2024" name="Plant">
        <title>Genomic evolution and insights into agronomic trait innovations of Sesamum species.</title>
        <authorList>
            <person name="Miao H."/>
            <person name="Wang L."/>
            <person name="Qu L."/>
            <person name="Liu H."/>
            <person name="Sun Y."/>
            <person name="Le M."/>
            <person name="Wang Q."/>
            <person name="Wei S."/>
            <person name="Zheng Y."/>
            <person name="Lin W."/>
            <person name="Duan Y."/>
            <person name="Cao H."/>
            <person name="Xiong S."/>
            <person name="Wang X."/>
            <person name="Wei L."/>
            <person name="Li C."/>
            <person name="Ma Q."/>
            <person name="Ju M."/>
            <person name="Zhao R."/>
            <person name="Li G."/>
            <person name="Mu C."/>
            <person name="Tian Q."/>
            <person name="Mei H."/>
            <person name="Zhang T."/>
            <person name="Gao T."/>
            <person name="Zhang H."/>
        </authorList>
    </citation>
    <scope>NUCLEOTIDE SEQUENCE</scope>
    <source>
        <strain evidence="9">K16</strain>
    </source>
</reference>
<dbReference type="Pfam" id="PF16320">
    <property type="entry name" value="Ribosomal_L12_N"/>
    <property type="match status" value="1"/>
</dbReference>
<dbReference type="SUPFAM" id="SSF54736">
    <property type="entry name" value="ClpS-like"/>
    <property type="match status" value="1"/>
</dbReference>
<evidence type="ECO:0000256" key="5">
    <source>
        <dbReference type="ARBA" id="ARBA00082754"/>
    </source>
</evidence>
<evidence type="ECO:0000256" key="3">
    <source>
        <dbReference type="ARBA" id="ARBA00023274"/>
    </source>
</evidence>
<comment type="similarity">
    <text evidence="1">Belongs to the bacterial ribosomal protein bL12 family.</text>
</comment>
<dbReference type="Pfam" id="PF00542">
    <property type="entry name" value="Ribosomal_L12"/>
    <property type="match status" value="1"/>
</dbReference>
<dbReference type="FunFam" id="3.30.1390.10:FF:000001">
    <property type="entry name" value="50S ribosomal protein L7/L12"/>
    <property type="match status" value="1"/>
</dbReference>
<dbReference type="GO" id="GO:0003735">
    <property type="term" value="F:structural constituent of ribosome"/>
    <property type="evidence" value="ECO:0007669"/>
    <property type="project" value="InterPro"/>
</dbReference>
<accession>A0AAE1WJI3</accession>
<evidence type="ECO:0000259" key="7">
    <source>
        <dbReference type="Pfam" id="PF00542"/>
    </source>
</evidence>
<dbReference type="InterPro" id="IPR013823">
    <property type="entry name" value="Ribosomal_bL12_C"/>
</dbReference>
<proteinExistence type="inferred from homology"/>
<feature type="compositionally biased region" description="Polar residues" evidence="6">
    <location>
        <begin position="18"/>
        <end position="31"/>
    </location>
</feature>
<dbReference type="Gene3D" id="3.30.1390.10">
    <property type="match status" value="1"/>
</dbReference>
<feature type="domain" description="Large ribosomal subunit protein bL12 oligomerization" evidence="8">
    <location>
        <begin position="138"/>
        <end position="179"/>
    </location>
</feature>
<dbReference type="Proteomes" id="UP001289374">
    <property type="component" value="Unassembled WGS sequence"/>
</dbReference>
<dbReference type="GO" id="GO:0003729">
    <property type="term" value="F:mRNA binding"/>
    <property type="evidence" value="ECO:0007669"/>
    <property type="project" value="TreeGrafter"/>
</dbReference>
<evidence type="ECO:0000256" key="1">
    <source>
        <dbReference type="ARBA" id="ARBA00007197"/>
    </source>
</evidence>
<dbReference type="GO" id="GO:1990904">
    <property type="term" value="C:ribonucleoprotein complex"/>
    <property type="evidence" value="ECO:0007669"/>
    <property type="project" value="UniProtKB-KW"/>
</dbReference>
<keyword evidence="2 9" id="KW-0689">Ribosomal protein</keyword>
<keyword evidence="10" id="KW-1185">Reference proteome</keyword>
<dbReference type="GO" id="GO:0006412">
    <property type="term" value="P:translation"/>
    <property type="evidence" value="ECO:0007669"/>
    <property type="project" value="InterPro"/>
</dbReference>
<protein>
    <recommendedName>
        <fullName evidence="4">Large ribosomal subunit protein bL12c</fullName>
    </recommendedName>
    <alternativeName>
        <fullName evidence="5">CL12</fullName>
    </alternativeName>
</protein>
<dbReference type="EMBL" id="JACGWL010000010">
    <property type="protein sequence ID" value="KAK4394349.1"/>
    <property type="molecule type" value="Genomic_DNA"/>
</dbReference>
<dbReference type="CDD" id="cd00387">
    <property type="entry name" value="Ribosomal_L7_L12"/>
    <property type="match status" value="1"/>
</dbReference>
<sequence>MLGDLGLNFGSGFKPTHPSRSPTWLKPSSDSHSSELEGLQVSAKPRSSSSILQTLGSLKLLSPLSCDLLLLFNRVLTFLSAMRQLFSRFVSQTLTWLPRPISPIARVEAPVRNPNLIRSFSASAQESKSAPSERVSGIVDEISGLTLLEISDLTEVLRKKMGIEEMPMMAVMMPGMGFAPGMAGAKGKGAGGGAAKEEEKKEKTAFDLKLEGGFDAAAKIKIIKEVRACTDLGLKEAKDLVEKAPTLLKKGVTKDEAEKIIEKMKGVGAKVIME</sequence>
<name>A0AAE1WJI3_9LAMI</name>
<reference evidence="9" key="1">
    <citation type="submission" date="2020-06" db="EMBL/GenBank/DDBJ databases">
        <authorList>
            <person name="Li T."/>
            <person name="Hu X."/>
            <person name="Zhang T."/>
            <person name="Song X."/>
            <person name="Zhang H."/>
            <person name="Dai N."/>
            <person name="Sheng W."/>
            <person name="Hou X."/>
            <person name="Wei L."/>
        </authorList>
    </citation>
    <scope>NUCLEOTIDE SEQUENCE</scope>
    <source>
        <strain evidence="9">K16</strain>
        <tissue evidence="9">Leaf</tissue>
    </source>
</reference>
<evidence type="ECO:0000256" key="2">
    <source>
        <dbReference type="ARBA" id="ARBA00022980"/>
    </source>
</evidence>
<evidence type="ECO:0000259" key="8">
    <source>
        <dbReference type="Pfam" id="PF16320"/>
    </source>
</evidence>
<dbReference type="InterPro" id="IPR014719">
    <property type="entry name" value="Ribosomal_bL12_C/ClpS-like"/>
</dbReference>
<dbReference type="InterPro" id="IPR008932">
    <property type="entry name" value="Ribosomal_bL12_oligo"/>
</dbReference>
<dbReference type="Gene3D" id="1.20.5.710">
    <property type="entry name" value="Single helix bin"/>
    <property type="match status" value="1"/>
</dbReference>
<dbReference type="InterPro" id="IPR036235">
    <property type="entry name" value="Ribosomal_bL12_oligo_N_sf"/>
</dbReference>